<feature type="compositionally biased region" description="Low complexity" evidence="1">
    <location>
        <begin position="48"/>
        <end position="57"/>
    </location>
</feature>
<keyword evidence="3" id="KW-1185">Reference proteome</keyword>
<comment type="caution">
    <text evidence="2">The sequence shown here is derived from an EMBL/GenBank/DDBJ whole genome shotgun (WGS) entry which is preliminary data.</text>
</comment>
<organism evidence="2 3">
    <name type="scientific">Petrolisthes cinctipes</name>
    <name type="common">Flat porcelain crab</name>
    <dbReference type="NCBI Taxonomy" id="88211"/>
    <lineage>
        <taxon>Eukaryota</taxon>
        <taxon>Metazoa</taxon>
        <taxon>Ecdysozoa</taxon>
        <taxon>Arthropoda</taxon>
        <taxon>Crustacea</taxon>
        <taxon>Multicrustacea</taxon>
        <taxon>Malacostraca</taxon>
        <taxon>Eumalacostraca</taxon>
        <taxon>Eucarida</taxon>
        <taxon>Decapoda</taxon>
        <taxon>Pleocyemata</taxon>
        <taxon>Anomura</taxon>
        <taxon>Galatheoidea</taxon>
        <taxon>Porcellanidae</taxon>
        <taxon>Petrolisthes</taxon>
    </lineage>
</organism>
<dbReference type="EMBL" id="JAWQEG010002623">
    <property type="protein sequence ID" value="KAK3870692.1"/>
    <property type="molecule type" value="Genomic_DNA"/>
</dbReference>
<accession>A0AAE1FCS2</accession>
<sequence length="102" mass="10665">MRAKEGWAGLRMAVKLLQGGWSVRGRGGGAGRQGGVRLTVGGGGLSMGGVARQGQARAGHRWTRKDGARISKEKEKGIVGKNRARSIKEGKGKGREERSGVG</sequence>
<name>A0AAE1FCS2_PETCI</name>
<evidence type="ECO:0000313" key="2">
    <source>
        <dbReference type="EMBL" id="KAK3870692.1"/>
    </source>
</evidence>
<feature type="compositionally biased region" description="Basic and acidic residues" evidence="1">
    <location>
        <begin position="64"/>
        <end position="78"/>
    </location>
</feature>
<feature type="region of interest" description="Disordered" evidence="1">
    <location>
        <begin position="41"/>
        <end position="102"/>
    </location>
</feature>
<evidence type="ECO:0000313" key="3">
    <source>
        <dbReference type="Proteomes" id="UP001286313"/>
    </source>
</evidence>
<gene>
    <name evidence="2" type="ORF">Pcinc_024096</name>
</gene>
<protein>
    <submittedName>
        <fullName evidence="2">Uncharacterized protein</fullName>
    </submittedName>
</protein>
<dbReference type="AlphaFoldDB" id="A0AAE1FCS2"/>
<feature type="compositionally biased region" description="Basic and acidic residues" evidence="1">
    <location>
        <begin position="86"/>
        <end position="102"/>
    </location>
</feature>
<dbReference type="Proteomes" id="UP001286313">
    <property type="component" value="Unassembled WGS sequence"/>
</dbReference>
<evidence type="ECO:0000256" key="1">
    <source>
        <dbReference type="SAM" id="MobiDB-lite"/>
    </source>
</evidence>
<reference evidence="2" key="1">
    <citation type="submission" date="2023-10" db="EMBL/GenBank/DDBJ databases">
        <title>Genome assemblies of two species of porcelain crab, Petrolisthes cinctipes and Petrolisthes manimaculis (Anomura: Porcellanidae).</title>
        <authorList>
            <person name="Angst P."/>
        </authorList>
    </citation>
    <scope>NUCLEOTIDE SEQUENCE</scope>
    <source>
        <strain evidence="2">PB745_01</strain>
        <tissue evidence="2">Gill</tissue>
    </source>
</reference>
<proteinExistence type="predicted"/>